<gene>
    <name evidence="2" type="ORF">FGL98_14505</name>
</gene>
<keyword evidence="1" id="KW-0812">Transmembrane</keyword>
<dbReference type="EMBL" id="VCQV01000020">
    <property type="protein sequence ID" value="TWP35319.1"/>
    <property type="molecule type" value="Genomic_DNA"/>
</dbReference>
<evidence type="ECO:0000313" key="3">
    <source>
        <dbReference type="Proteomes" id="UP000320244"/>
    </source>
</evidence>
<keyword evidence="3" id="KW-1185">Reference proteome</keyword>
<evidence type="ECO:0000256" key="1">
    <source>
        <dbReference type="SAM" id="Phobius"/>
    </source>
</evidence>
<feature type="transmembrane region" description="Helical" evidence="1">
    <location>
        <begin position="111"/>
        <end position="130"/>
    </location>
</feature>
<feature type="transmembrane region" description="Helical" evidence="1">
    <location>
        <begin position="48"/>
        <end position="67"/>
    </location>
</feature>
<dbReference type="AlphaFoldDB" id="A0A563DYX1"/>
<feature type="transmembrane region" description="Helical" evidence="1">
    <location>
        <begin position="21"/>
        <end position="42"/>
    </location>
</feature>
<name>A0A563DYX1_9MICO</name>
<keyword evidence="1" id="KW-1133">Transmembrane helix</keyword>
<dbReference type="RefSeq" id="WP_146317644.1">
    <property type="nucleotide sequence ID" value="NZ_VCQV01000020.1"/>
</dbReference>
<proteinExistence type="predicted"/>
<feature type="transmembrane region" description="Helical" evidence="1">
    <location>
        <begin position="79"/>
        <end position="99"/>
    </location>
</feature>
<sequence length="135" mass="14636">MTSNLDFDGRSAARLRCRRSFRVRMWFGSGCYLLASLALSLSGGPWRLVSAALSLLIMVWLVVNTALRARQLDEYQVKLLFPGLAVGFILAMMAALTLGTLSQAGISVPNAGWPVCIIGVLAWQITNLAVGAPRR</sequence>
<reference evidence="2 3" key="2">
    <citation type="submission" date="2019-08" db="EMBL/GenBank/DDBJ databases">
        <title>Jejuicoccus antrihumi gen. nov., sp. nov., a new member of the family Dermacoccaceae isolated from a cave.</title>
        <authorList>
            <person name="Schumann P."/>
            <person name="Kim I.S."/>
        </authorList>
    </citation>
    <scope>NUCLEOTIDE SEQUENCE [LARGE SCALE GENOMIC DNA]</scope>
    <source>
        <strain evidence="2 3">C5-26</strain>
    </source>
</reference>
<dbReference type="OrthoDB" id="5119996at2"/>
<reference evidence="2 3" key="1">
    <citation type="submission" date="2019-05" db="EMBL/GenBank/DDBJ databases">
        <authorList>
            <person name="Lee S.D."/>
        </authorList>
    </citation>
    <scope>NUCLEOTIDE SEQUENCE [LARGE SCALE GENOMIC DNA]</scope>
    <source>
        <strain evidence="2 3">C5-26</strain>
    </source>
</reference>
<protein>
    <submittedName>
        <fullName evidence="2">Uncharacterized protein</fullName>
    </submittedName>
</protein>
<accession>A0A563DYX1</accession>
<organism evidence="2 3">
    <name type="scientific">Leekyejoonella antrihumi</name>
    <dbReference type="NCBI Taxonomy" id="1660198"/>
    <lineage>
        <taxon>Bacteria</taxon>
        <taxon>Bacillati</taxon>
        <taxon>Actinomycetota</taxon>
        <taxon>Actinomycetes</taxon>
        <taxon>Micrococcales</taxon>
        <taxon>Dermacoccaceae</taxon>
        <taxon>Leekyejoonella</taxon>
    </lineage>
</organism>
<keyword evidence="1" id="KW-0472">Membrane</keyword>
<dbReference type="Proteomes" id="UP000320244">
    <property type="component" value="Unassembled WGS sequence"/>
</dbReference>
<comment type="caution">
    <text evidence="2">The sequence shown here is derived from an EMBL/GenBank/DDBJ whole genome shotgun (WGS) entry which is preliminary data.</text>
</comment>
<evidence type="ECO:0000313" key="2">
    <source>
        <dbReference type="EMBL" id="TWP35319.1"/>
    </source>
</evidence>